<protein>
    <submittedName>
        <fullName evidence="1">Uncharacterized protein</fullName>
    </submittedName>
</protein>
<sequence length="178" mass="19731">MSLLVLTLFRTNESASRNRLHHIARSQTTRNDVPHMAIPSVFTHRKRVDSCITLALYACEHASCSPRAMPQVLPSSRKALDTLNNELTDTLQSEARATDIGYAMAENEVIEEVVRTVEGLVRVTRDLFGTHALDGLTMLSWELGCEWYFGLGPSVACMVGHFEPLHVSKNHEPSNSGA</sequence>
<name>A0A8H3CZS8_9AGAM</name>
<comment type="caution">
    <text evidence="1">The sequence shown here is derived from an EMBL/GenBank/DDBJ whole genome shotgun (WGS) entry which is preliminary data.</text>
</comment>
<evidence type="ECO:0000313" key="1">
    <source>
        <dbReference type="EMBL" id="CAE6504368.1"/>
    </source>
</evidence>
<dbReference type="AlphaFoldDB" id="A0A8H3CZS8"/>
<dbReference type="Proteomes" id="UP000663850">
    <property type="component" value="Unassembled WGS sequence"/>
</dbReference>
<gene>
    <name evidence="1" type="ORF">RDB_LOCUS99404</name>
</gene>
<reference evidence="1" key="1">
    <citation type="submission" date="2021-01" db="EMBL/GenBank/DDBJ databases">
        <authorList>
            <person name="Kaushik A."/>
        </authorList>
    </citation>
    <scope>NUCLEOTIDE SEQUENCE</scope>
    <source>
        <strain evidence="1">Type strain: AG8-Rh-89/</strain>
    </source>
</reference>
<organism evidence="1 2">
    <name type="scientific">Rhizoctonia solani</name>
    <dbReference type="NCBI Taxonomy" id="456999"/>
    <lineage>
        <taxon>Eukaryota</taxon>
        <taxon>Fungi</taxon>
        <taxon>Dikarya</taxon>
        <taxon>Basidiomycota</taxon>
        <taxon>Agaricomycotina</taxon>
        <taxon>Agaricomycetes</taxon>
        <taxon>Cantharellales</taxon>
        <taxon>Ceratobasidiaceae</taxon>
        <taxon>Rhizoctonia</taxon>
    </lineage>
</organism>
<accession>A0A8H3CZS8</accession>
<dbReference type="EMBL" id="CAJMWZ010005342">
    <property type="protein sequence ID" value="CAE6504368.1"/>
    <property type="molecule type" value="Genomic_DNA"/>
</dbReference>
<proteinExistence type="predicted"/>
<evidence type="ECO:0000313" key="2">
    <source>
        <dbReference type="Proteomes" id="UP000663850"/>
    </source>
</evidence>